<evidence type="ECO:0000313" key="3">
    <source>
        <dbReference type="Proteomes" id="UP001652700"/>
    </source>
</evidence>
<dbReference type="GeneID" id="126882951"/>
<organism evidence="2 3">
    <name type="scientific">Diabrotica virgifera virgifera</name>
    <name type="common">western corn rootworm</name>
    <dbReference type="NCBI Taxonomy" id="50390"/>
    <lineage>
        <taxon>Eukaryota</taxon>
        <taxon>Metazoa</taxon>
        <taxon>Ecdysozoa</taxon>
        <taxon>Arthropoda</taxon>
        <taxon>Hexapoda</taxon>
        <taxon>Insecta</taxon>
        <taxon>Pterygota</taxon>
        <taxon>Neoptera</taxon>
        <taxon>Endopterygota</taxon>
        <taxon>Coleoptera</taxon>
        <taxon>Polyphaga</taxon>
        <taxon>Cucujiformia</taxon>
        <taxon>Chrysomeloidea</taxon>
        <taxon>Chrysomelidae</taxon>
        <taxon>Galerucinae</taxon>
        <taxon>Diabroticina</taxon>
        <taxon>Diabroticites</taxon>
        <taxon>Diabrotica</taxon>
    </lineage>
</organism>
<evidence type="ECO:0000256" key="1">
    <source>
        <dbReference type="SAM" id="SignalP"/>
    </source>
</evidence>
<feature type="chain" id="PRO_5045470424" evidence="1">
    <location>
        <begin position="23"/>
        <end position="197"/>
    </location>
</feature>
<keyword evidence="3" id="KW-1185">Reference proteome</keyword>
<sequence length="197" mass="22067">MLVIKKMMILLTLWLSVNLAMCRKNLGDEEEEILHPVLRKFQKRQICQELCSSGLGGNSCGKDCVEIFQQKIYMQLSTSTDLTGNHVTKNVPRSDMCPVLCKYNLGKPLCVCSQVQNVVSSKAINFLEICSKFCIKHNYRISGCQKCSIYQQATLPRKSASALPDPNEIDWNAWCTVKCKENDGGAACDCDRSPMSD</sequence>
<dbReference type="Proteomes" id="UP001652700">
    <property type="component" value="Unplaced"/>
</dbReference>
<keyword evidence="1" id="KW-0732">Signal</keyword>
<accession>A0ABM5K1C1</accession>
<dbReference type="EnsemblMetazoa" id="XM_050648031.1">
    <property type="protein sequence ID" value="XP_050503988.1"/>
    <property type="gene ID" value="LOC126882951"/>
</dbReference>
<dbReference type="RefSeq" id="XP_050503988.1">
    <property type="nucleotide sequence ID" value="XM_050648031.1"/>
</dbReference>
<feature type="signal peptide" evidence="1">
    <location>
        <begin position="1"/>
        <end position="22"/>
    </location>
</feature>
<name>A0ABM5K1C1_DIAVI</name>
<proteinExistence type="predicted"/>
<protein>
    <submittedName>
        <fullName evidence="2">Uncharacterized protein</fullName>
    </submittedName>
</protein>
<reference evidence="2" key="1">
    <citation type="submission" date="2025-05" db="UniProtKB">
        <authorList>
            <consortium name="EnsemblMetazoa"/>
        </authorList>
    </citation>
    <scope>IDENTIFICATION</scope>
</reference>
<evidence type="ECO:0000313" key="2">
    <source>
        <dbReference type="EnsemblMetazoa" id="XP_050503988.1"/>
    </source>
</evidence>